<protein>
    <recommendedName>
        <fullName evidence="1 2">Protein ApaG</fullName>
    </recommendedName>
</protein>
<organism evidence="4 5">
    <name type="scientific">Alsobacter ponti</name>
    <dbReference type="NCBI Taxonomy" id="2962936"/>
    <lineage>
        <taxon>Bacteria</taxon>
        <taxon>Pseudomonadati</taxon>
        <taxon>Pseudomonadota</taxon>
        <taxon>Alphaproteobacteria</taxon>
        <taxon>Hyphomicrobiales</taxon>
        <taxon>Alsobacteraceae</taxon>
        <taxon>Alsobacter</taxon>
    </lineage>
</organism>
<dbReference type="PANTHER" id="PTHR14289">
    <property type="entry name" value="F-BOX ONLY PROTEIN 3"/>
    <property type="match status" value="1"/>
</dbReference>
<sequence>MYRAVTRQIQVTVTPSFMEEESSPEKGRYFWAYTVEIVNLGSETVRLRSRYWHIRDGLGRVQEVRGDGVVGKQPRLRPGERFEYTSGCPLETPQGIMEGHYHMEASDGTSFEVEIPAFSLDSPHFRRVVH</sequence>
<comment type="caution">
    <text evidence="4">The sequence shown here is derived from an EMBL/GenBank/DDBJ whole genome shotgun (WGS) entry which is preliminary data.</text>
</comment>
<gene>
    <name evidence="2 4" type="primary">apaG</name>
    <name evidence="4" type="ORF">NK718_21400</name>
</gene>
<evidence type="ECO:0000259" key="3">
    <source>
        <dbReference type="PROSITE" id="PS51087"/>
    </source>
</evidence>
<dbReference type="Gene3D" id="2.60.40.1470">
    <property type="entry name" value="ApaG domain"/>
    <property type="match status" value="1"/>
</dbReference>
<keyword evidence="5" id="KW-1185">Reference proteome</keyword>
<proteinExistence type="inferred from homology"/>
<evidence type="ECO:0000256" key="1">
    <source>
        <dbReference type="ARBA" id="ARBA00017693"/>
    </source>
</evidence>
<dbReference type="Proteomes" id="UP001205890">
    <property type="component" value="Unassembled WGS sequence"/>
</dbReference>
<dbReference type="InterPro" id="IPR007474">
    <property type="entry name" value="ApaG_domain"/>
</dbReference>
<reference evidence="4 5" key="1">
    <citation type="submission" date="2022-07" db="EMBL/GenBank/DDBJ databases">
        <authorList>
            <person name="Li W.-J."/>
            <person name="Deng Q.-Q."/>
        </authorList>
    </citation>
    <scope>NUCLEOTIDE SEQUENCE [LARGE SCALE GENOMIC DNA]</scope>
    <source>
        <strain evidence="4 5">SYSU M60028</strain>
    </source>
</reference>
<dbReference type="NCBIfam" id="NF003967">
    <property type="entry name" value="PRK05461.1"/>
    <property type="match status" value="1"/>
</dbReference>
<evidence type="ECO:0000256" key="2">
    <source>
        <dbReference type="HAMAP-Rule" id="MF_00791"/>
    </source>
</evidence>
<feature type="domain" description="ApaG" evidence="3">
    <location>
        <begin position="3"/>
        <end position="127"/>
    </location>
</feature>
<dbReference type="HAMAP" id="MF_00791">
    <property type="entry name" value="ApaG"/>
    <property type="match status" value="1"/>
</dbReference>
<dbReference type="InterPro" id="IPR023065">
    <property type="entry name" value="Uncharacterised_ApaG"/>
</dbReference>
<dbReference type="InterPro" id="IPR036767">
    <property type="entry name" value="ApaG_sf"/>
</dbReference>
<name>A0ABT1LHV4_9HYPH</name>
<dbReference type="PROSITE" id="PS51087">
    <property type="entry name" value="APAG"/>
    <property type="match status" value="1"/>
</dbReference>
<dbReference type="PANTHER" id="PTHR14289:SF16">
    <property type="entry name" value="POLYMERASE DELTA-INTERACTING PROTEIN 2"/>
    <property type="match status" value="1"/>
</dbReference>
<dbReference type="RefSeq" id="WP_254746544.1">
    <property type="nucleotide sequence ID" value="NZ_JANCLU010000036.1"/>
</dbReference>
<accession>A0ABT1LHV4</accession>
<dbReference type="EMBL" id="JANCLU010000036">
    <property type="protein sequence ID" value="MCP8941086.1"/>
    <property type="molecule type" value="Genomic_DNA"/>
</dbReference>
<dbReference type="SUPFAM" id="SSF110069">
    <property type="entry name" value="ApaG-like"/>
    <property type="match status" value="1"/>
</dbReference>
<evidence type="ECO:0000313" key="5">
    <source>
        <dbReference type="Proteomes" id="UP001205890"/>
    </source>
</evidence>
<dbReference type="Pfam" id="PF04379">
    <property type="entry name" value="DUF525"/>
    <property type="match status" value="1"/>
</dbReference>
<evidence type="ECO:0000313" key="4">
    <source>
        <dbReference type="EMBL" id="MCP8941086.1"/>
    </source>
</evidence>